<keyword evidence="5" id="KW-0547">Nucleotide-binding</keyword>
<keyword evidence="3" id="KW-1003">Cell membrane</keyword>
<dbReference type="EMBL" id="SOHA01000040">
    <property type="protein sequence ID" value="TFD27036.1"/>
    <property type="molecule type" value="Genomic_DNA"/>
</dbReference>
<dbReference type="Pfam" id="PF13246">
    <property type="entry name" value="Cation_ATPase"/>
    <property type="match status" value="1"/>
</dbReference>
<feature type="transmembrane region" description="Helical" evidence="11">
    <location>
        <begin position="721"/>
        <end position="743"/>
    </location>
</feature>
<dbReference type="InterPro" id="IPR018303">
    <property type="entry name" value="ATPase_P-typ_P_site"/>
</dbReference>
<dbReference type="GO" id="GO:0005524">
    <property type="term" value="F:ATP binding"/>
    <property type="evidence" value="ECO:0007669"/>
    <property type="project" value="UniProtKB-KW"/>
</dbReference>
<dbReference type="Gene3D" id="1.20.1110.10">
    <property type="entry name" value="Calcium-transporting ATPase, transmembrane domain"/>
    <property type="match status" value="1"/>
</dbReference>
<dbReference type="SUPFAM" id="SSF56784">
    <property type="entry name" value="HAD-like"/>
    <property type="match status" value="1"/>
</dbReference>
<evidence type="ECO:0000313" key="13">
    <source>
        <dbReference type="EMBL" id="TFD27036.1"/>
    </source>
</evidence>
<dbReference type="PANTHER" id="PTHR43294:SF21">
    <property type="entry name" value="CATION TRANSPORTING ATPASE"/>
    <property type="match status" value="1"/>
</dbReference>
<dbReference type="Pfam" id="PF00690">
    <property type="entry name" value="Cation_ATPase_N"/>
    <property type="match status" value="1"/>
</dbReference>
<evidence type="ECO:0000256" key="11">
    <source>
        <dbReference type="SAM" id="Phobius"/>
    </source>
</evidence>
<dbReference type="GO" id="GO:0005886">
    <property type="term" value="C:plasma membrane"/>
    <property type="evidence" value="ECO:0007669"/>
    <property type="project" value="UniProtKB-SubCell"/>
</dbReference>
<dbReference type="PANTHER" id="PTHR43294">
    <property type="entry name" value="SODIUM/POTASSIUM-TRANSPORTING ATPASE SUBUNIT ALPHA"/>
    <property type="match status" value="1"/>
</dbReference>
<dbReference type="OrthoDB" id="9814270at2"/>
<evidence type="ECO:0000256" key="5">
    <source>
        <dbReference type="ARBA" id="ARBA00022741"/>
    </source>
</evidence>
<organism evidence="13 14">
    <name type="scientific">Cryobacterium cryoconiti</name>
    <dbReference type="NCBI Taxonomy" id="1259239"/>
    <lineage>
        <taxon>Bacteria</taxon>
        <taxon>Bacillati</taxon>
        <taxon>Actinomycetota</taxon>
        <taxon>Actinomycetes</taxon>
        <taxon>Micrococcales</taxon>
        <taxon>Microbacteriaceae</taxon>
        <taxon>Cryobacterium</taxon>
    </lineage>
</organism>
<name>A0A4Y8JTY9_9MICO</name>
<feature type="transmembrane region" description="Helical" evidence="11">
    <location>
        <begin position="896"/>
        <end position="912"/>
    </location>
</feature>
<accession>A0A4Y8JTY9</accession>
<evidence type="ECO:0000256" key="9">
    <source>
        <dbReference type="ARBA" id="ARBA00023136"/>
    </source>
</evidence>
<dbReference type="RefSeq" id="WP_134425563.1">
    <property type="nucleotide sequence ID" value="NZ_SOHA01000040.1"/>
</dbReference>
<sequence length="932" mass="98191">MTSPQLVPATSPDPTASRYRDSVDEILAEFDSSLGGLAMAVVDQRRLEAGENVIVQVAKDSALKRYLRQFGDWMIVLLLVSAVITGFLGDLGTASVLVVLVAFNTLIGVVQEVRAEKTMEALEKLVDPSSQVFRDGTLTEVESRSLVPGDVIRLTEGSSVPADVRLITTTAFSTNDFALNGESDPTRKYATAIPHEVPLADRHNLAFAGTTVATGEALGLVTATGMHTELGRIARLSQSAPSTRSPLQVETSLIAKYVSYGVAVVSVVVLIIAVQADLPFKEALLFAVGFACALIPQGLPAEVNTALAAAAGTLARQNALVKKLNSVETLGATHVICTDKTGTLTKNEMTVSELLVGDTNYQVSGIGYQPVGAITPGPRSADAEARLVAMLTVGVFANNARLVPPDHEVTTWRILGDPTEGALLVAARKAGLDTTALRAGMTEIGELPFDSTRKLMTSIRRAEDGTTTAYSKGAPESVLARATMIDDGTIVRAITDTDRTALLAVHSEKASRALRNLLFARRELTGSDAESTDIAVIERNLTVLGLVSMEDPIRNAVPDAVAVVLGAGVKVNIVTGDFSITAEAIAHQAGLEGDGQLTVVTGTELATMTDATVLAHALRGGTVFSRVAPEDKVRIVDLVKASGHVVAVTGDGINDAPALRHANIGVAMGASGTDVAKQSADIVLLDDSFATLVGAIREGRTIYRNITKGVLSCLTSNVAEFVVNSVSLALASLLGVPLALNILQILAIDLLGEIFPIAALGNDPAEGETMKDQPRKAQAHILNRRSLVDIVVCGALIGGFAIANYLVFYGRAGLNPVTEPVPAALLAQAMSVTYATIMICQLVSIIQRRSLHGFFTRYQFTNRFFWLSIGLALSIMTVILYVPLVAAFFGTGPLSLIDWACAAAAALAFLGIREGTALTRRHLSRLTPVTTP</sequence>
<keyword evidence="7" id="KW-1278">Translocase</keyword>
<dbReference type="InterPro" id="IPR004014">
    <property type="entry name" value="ATPase_P-typ_cation-transptr_N"/>
</dbReference>
<dbReference type="PROSITE" id="PS00154">
    <property type="entry name" value="ATPASE_E1_E2"/>
    <property type="match status" value="1"/>
</dbReference>
<evidence type="ECO:0000256" key="3">
    <source>
        <dbReference type="ARBA" id="ARBA00022475"/>
    </source>
</evidence>
<proteinExistence type="inferred from homology"/>
<dbReference type="Pfam" id="PF00689">
    <property type="entry name" value="Cation_ATPase_C"/>
    <property type="match status" value="1"/>
</dbReference>
<dbReference type="SFLD" id="SFLDF00027">
    <property type="entry name" value="p-type_atpase"/>
    <property type="match status" value="1"/>
</dbReference>
<dbReference type="InterPro" id="IPR008250">
    <property type="entry name" value="ATPase_P-typ_transduc_dom_A_sf"/>
</dbReference>
<evidence type="ECO:0000256" key="6">
    <source>
        <dbReference type="ARBA" id="ARBA00022840"/>
    </source>
</evidence>
<feature type="transmembrane region" description="Helical" evidence="11">
    <location>
        <begin position="821"/>
        <end position="843"/>
    </location>
</feature>
<dbReference type="SFLD" id="SFLDS00003">
    <property type="entry name" value="Haloacid_Dehalogenase"/>
    <property type="match status" value="1"/>
</dbReference>
<dbReference type="SMART" id="SM00831">
    <property type="entry name" value="Cation_ATPase_N"/>
    <property type="match status" value="1"/>
</dbReference>
<comment type="catalytic activity">
    <reaction evidence="10">
        <text>ATP + H2O = ADP + phosphate + H(+)</text>
        <dbReference type="Rhea" id="RHEA:13065"/>
        <dbReference type="ChEBI" id="CHEBI:15377"/>
        <dbReference type="ChEBI" id="CHEBI:15378"/>
        <dbReference type="ChEBI" id="CHEBI:30616"/>
        <dbReference type="ChEBI" id="CHEBI:43474"/>
        <dbReference type="ChEBI" id="CHEBI:456216"/>
    </reaction>
</comment>
<dbReference type="InterPro" id="IPR050510">
    <property type="entry name" value="Cation_transp_ATPase_P-type"/>
</dbReference>
<protein>
    <submittedName>
        <fullName evidence="13">Cation-transporting P-type ATPase</fullName>
    </submittedName>
</protein>
<keyword evidence="9 11" id="KW-0472">Membrane</keyword>
<dbReference type="SFLD" id="SFLDG00002">
    <property type="entry name" value="C1.7:_P-type_atpase_like"/>
    <property type="match status" value="1"/>
</dbReference>
<evidence type="ECO:0000256" key="1">
    <source>
        <dbReference type="ARBA" id="ARBA00004651"/>
    </source>
</evidence>
<comment type="similarity">
    <text evidence="2">Belongs to the cation transport ATPase (P-type) (TC 3.A.3) family. Type IIA subfamily.</text>
</comment>
<dbReference type="InterPro" id="IPR044492">
    <property type="entry name" value="P_typ_ATPase_HD_dom"/>
</dbReference>
<feature type="transmembrane region" description="Helical" evidence="11">
    <location>
        <begin position="94"/>
        <end position="110"/>
    </location>
</feature>
<evidence type="ECO:0000256" key="7">
    <source>
        <dbReference type="ARBA" id="ARBA00022967"/>
    </source>
</evidence>
<dbReference type="InterPro" id="IPR059000">
    <property type="entry name" value="ATPase_P-type_domA"/>
</dbReference>
<dbReference type="InterPro" id="IPR023299">
    <property type="entry name" value="ATPase_P-typ_cyto_dom_N"/>
</dbReference>
<evidence type="ECO:0000256" key="10">
    <source>
        <dbReference type="ARBA" id="ARBA00049360"/>
    </source>
</evidence>
<feature type="domain" description="Cation-transporting P-type ATPase N-terminal" evidence="12">
    <location>
        <begin position="17"/>
        <end position="90"/>
    </location>
</feature>
<evidence type="ECO:0000256" key="2">
    <source>
        <dbReference type="ARBA" id="ARBA00005675"/>
    </source>
</evidence>
<gene>
    <name evidence="13" type="ORF">E3T49_14210</name>
</gene>
<dbReference type="SUPFAM" id="SSF81660">
    <property type="entry name" value="Metal cation-transporting ATPase, ATP-binding domain N"/>
    <property type="match status" value="1"/>
</dbReference>
<dbReference type="SUPFAM" id="SSF81653">
    <property type="entry name" value="Calcium ATPase, transduction domain A"/>
    <property type="match status" value="1"/>
</dbReference>
<dbReference type="NCBIfam" id="TIGR01494">
    <property type="entry name" value="ATPase_P-type"/>
    <property type="match status" value="2"/>
</dbReference>
<dbReference type="PRINTS" id="PR00120">
    <property type="entry name" value="HATPASE"/>
</dbReference>
<dbReference type="InterPro" id="IPR006068">
    <property type="entry name" value="ATPase_P-typ_cation-transptr_C"/>
</dbReference>
<keyword evidence="14" id="KW-1185">Reference proteome</keyword>
<dbReference type="SUPFAM" id="SSF81665">
    <property type="entry name" value="Calcium ATPase, transmembrane domain M"/>
    <property type="match status" value="1"/>
</dbReference>
<dbReference type="AlphaFoldDB" id="A0A4Y8JTY9"/>
<dbReference type="Pfam" id="PF00122">
    <property type="entry name" value="E1-E2_ATPase"/>
    <property type="match status" value="1"/>
</dbReference>
<dbReference type="Gene3D" id="3.40.50.1000">
    <property type="entry name" value="HAD superfamily/HAD-like"/>
    <property type="match status" value="1"/>
</dbReference>
<evidence type="ECO:0000256" key="4">
    <source>
        <dbReference type="ARBA" id="ARBA00022692"/>
    </source>
</evidence>
<dbReference type="InterPro" id="IPR023214">
    <property type="entry name" value="HAD_sf"/>
</dbReference>
<comment type="caution">
    <text evidence="13">The sequence shown here is derived from an EMBL/GenBank/DDBJ whole genome shotgun (WGS) entry which is preliminary data.</text>
</comment>
<keyword evidence="8 11" id="KW-1133">Transmembrane helix</keyword>
<keyword evidence="6" id="KW-0067">ATP-binding</keyword>
<comment type="subcellular location">
    <subcellularLocation>
        <location evidence="1">Cell membrane</location>
        <topology evidence="1">Multi-pass membrane protein</topology>
    </subcellularLocation>
</comment>
<reference evidence="13 14" key="1">
    <citation type="submission" date="2019-03" db="EMBL/GenBank/DDBJ databases">
        <title>Genomics of glacier-inhabiting Cryobacterium strains.</title>
        <authorList>
            <person name="Liu Q."/>
            <person name="Xin Y.-H."/>
        </authorList>
    </citation>
    <scope>NUCLEOTIDE SEQUENCE [LARGE SCALE GENOMIC DNA]</scope>
    <source>
        <strain evidence="13 14">TMT1-51</strain>
    </source>
</reference>
<keyword evidence="4 11" id="KW-0812">Transmembrane</keyword>
<evidence type="ECO:0000259" key="12">
    <source>
        <dbReference type="SMART" id="SM00831"/>
    </source>
</evidence>
<feature type="transmembrane region" description="Helical" evidence="11">
    <location>
        <begin position="257"/>
        <end position="276"/>
    </location>
</feature>
<evidence type="ECO:0000313" key="14">
    <source>
        <dbReference type="Proteomes" id="UP000297472"/>
    </source>
</evidence>
<dbReference type="Gene3D" id="2.70.150.10">
    <property type="entry name" value="Calcium-transporting ATPase, cytoplasmic transduction domain A"/>
    <property type="match status" value="1"/>
</dbReference>
<feature type="transmembrane region" description="Helical" evidence="11">
    <location>
        <begin position="786"/>
        <end position="809"/>
    </location>
</feature>
<dbReference type="InterPro" id="IPR023298">
    <property type="entry name" value="ATPase_P-typ_TM_dom_sf"/>
</dbReference>
<dbReference type="PRINTS" id="PR00119">
    <property type="entry name" value="CATATPASE"/>
</dbReference>
<dbReference type="InterPro" id="IPR001757">
    <property type="entry name" value="P_typ_ATPase"/>
</dbReference>
<dbReference type="Gene3D" id="3.40.1110.10">
    <property type="entry name" value="Calcium-transporting ATPase, cytoplasmic domain N"/>
    <property type="match status" value="1"/>
</dbReference>
<dbReference type="InterPro" id="IPR036412">
    <property type="entry name" value="HAD-like_sf"/>
</dbReference>
<feature type="transmembrane region" description="Helical" evidence="11">
    <location>
        <begin position="864"/>
        <end position="890"/>
    </location>
</feature>
<dbReference type="Proteomes" id="UP000297472">
    <property type="component" value="Unassembled WGS sequence"/>
</dbReference>
<evidence type="ECO:0000256" key="8">
    <source>
        <dbReference type="ARBA" id="ARBA00022989"/>
    </source>
</evidence>
<feature type="transmembrane region" description="Helical" evidence="11">
    <location>
        <begin position="70"/>
        <end position="88"/>
    </location>
</feature>
<dbReference type="GO" id="GO:0016887">
    <property type="term" value="F:ATP hydrolysis activity"/>
    <property type="evidence" value="ECO:0007669"/>
    <property type="project" value="InterPro"/>
</dbReference>